<dbReference type="HOGENOM" id="CLU_079051_0_0_11"/>
<feature type="domain" description="Aminoglycoside phosphotransferase" evidence="1">
    <location>
        <begin position="4"/>
        <end position="191"/>
    </location>
</feature>
<dbReference type="STRING" id="1032480.MLP_40170"/>
<sequence>MKRETLACQLLVDSGLPVPVLIGSDPDGTVAGGPANLLTWRPGHSRLDPLSPSAVDALARAAVAIHQQPVPRSDRPPVFTFRGPGGPQVPEWSNRPGLWRRAIGIFHAGVPPTPYGLLHRDFHLGNILWQNDQVSGLIDWAETSWGPPDLDVAHMCSDFAMMHSPAAADVFRTAYLRAGGQLDPDPDAAAFWTVSDILGFLPDPAHILAAVQPARPDLTAPRIRAGLENLLAVALAPGRRSSPIT</sequence>
<dbReference type="eggNOG" id="COG3173">
    <property type="taxonomic scope" value="Bacteria"/>
</dbReference>
<dbReference type="PANTHER" id="PTHR21310:SF40">
    <property type="entry name" value="AMINOGLYCOSIDE PHOSPHOTRANSFERASE DOMAIN-CONTAINING PROTEIN-RELATED"/>
    <property type="match status" value="1"/>
</dbReference>
<reference evidence="2 3" key="1">
    <citation type="submission" date="2011-05" db="EMBL/GenBank/DDBJ databases">
        <title>Whole genome sequence of Microlunatus phosphovorus NM-1.</title>
        <authorList>
            <person name="Hosoyama A."/>
            <person name="Sasaki K."/>
            <person name="Harada T."/>
            <person name="Igarashi R."/>
            <person name="Kawakoshi A."/>
            <person name="Sasagawa M."/>
            <person name="Fukada J."/>
            <person name="Nakamura S."/>
            <person name="Katano Y."/>
            <person name="Hanada S."/>
            <person name="Kamagata Y."/>
            <person name="Nakamura N."/>
            <person name="Yamazaki S."/>
            <person name="Fujita N."/>
        </authorList>
    </citation>
    <scope>NUCLEOTIDE SEQUENCE [LARGE SCALE GENOMIC DNA]</scope>
    <source>
        <strain evidence="3">ATCC 700054 / DSM 10555 / JCM 9379 / NBRC 101784 / NCIMB 13414 / VKM Ac-1990 / NM-1</strain>
    </source>
</reference>
<dbReference type="InterPro" id="IPR011009">
    <property type="entry name" value="Kinase-like_dom_sf"/>
</dbReference>
<evidence type="ECO:0000313" key="3">
    <source>
        <dbReference type="Proteomes" id="UP000007947"/>
    </source>
</evidence>
<dbReference type="KEGG" id="mph:MLP_40170"/>
<dbReference type="EMBL" id="AP012204">
    <property type="protein sequence ID" value="BAK37031.1"/>
    <property type="molecule type" value="Genomic_DNA"/>
</dbReference>
<proteinExistence type="predicted"/>
<dbReference type="InterPro" id="IPR051678">
    <property type="entry name" value="AGP_Transferase"/>
</dbReference>
<evidence type="ECO:0000313" key="2">
    <source>
        <dbReference type="EMBL" id="BAK37031.1"/>
    </source>
</evidence>
<gene>
    <name evidence="2" type="ordered locus">MLP_40170</name>
</gene>
<dbReference type="Gene3D" id="3.90.1200.10">
    <property type="match status" value="1"/>
</dbReference>
<organism evidence="2 3">
    <name type="scientific">Microlunatus phosphovorus (strain ATCC 700054 / DSM 10555 / JCM 9379 / NBRC 101784 / NCIMB 13414 / VKM Ac-1990 / NM-1)</name>
    <dbReference type="NCBI Taxonomy" id="1032480"/>
    <lineage>
        <taxon>Bacteria</taxon>
        <taxon>Bacillati</taxon>
        <taxon>Actinomycetota</taxon>
        <taxon>Actinomycetes</taxon>
        <taxon>Propionibacteriales</taxon>
        <taxon>Propionibacteriaceae</taxon>
        <taxon>Microlunatus</taxon>
    </lineage>
</organism>
<dbReference type="SUPFAM" id="SSF56112">
    <property type="entry name" value="Protein kinase-like (PK-like)"/>
    <property type="match status" value="1"/>
</dbReference>
<dbReference type="AlphaFoldDB" id="F5XR09"/>
<keyword evidence="3" id="KW-1185">Reference proteome</keyword>
<accession>F5XR09</accession>
<dbReference type="PANTHER" id="PTHR21310">
    <property type="entry name" value="AMINOGLYCOSIDE PHOSPHOTRANSFERASE-RELATED-RELATED"/>
    <property type="match status" value="1"/>
</dbReference>
<dbReference type="Pfam" id="PF01636">
    <property type="entry name" value="APH"/>
    <property type="match status" value="1"/>
</dbReference>
<dbReference type="Proteomes" id="UP000007947">
    <property type="component" value="Chromosome"/>
</dbReference>
<evidence type="ECO:0000259" key="1">
    <source>
        <dbReference type="Pfam" id="PF01636"/>
    </source>
</evidence>
<dbReference type="InterPro" id="IPR002575">
    <property type="entry name" value="Aminoglycoside_PTrfase"/>
</dbReference>
<protein>
    <recommendedName>
        <fullName evidence="1">Aminoglycoside phosphotransferase domain-containing protein</fullName>
    </recommendedName>
</protein>
<name>F5XR09_MICPN</name>